<protein>
    <recommendedName>
        <fullName evidence="3">F-box domain-containing protein</fullName>
    </recommendedName>
</protein>
<dbReference type="AlphaFoldDB" id="A0A8H6P2F1"/>
<keyword evidence="2" id="KW-1185">Reference proteome</keyword>
<evidence type="ECO:0000313" key="2">
    <source>
        <dbReference type="Proteomes" id="UP000630445"/>
    </source>
</evidence>
<proteinExistence type="predicted"/>
<evidence type="ECO:0008006" key="3">
    <source>
        <dbReference type="Google" id="ProtNLM"/>
    </source>
</evidence>
<dbReference type="OrthoDB" id="5427059at2759"/>
<organism evidence="1 2">
    <name type="scientific">Aspergillus hiratsukae</name>
    <dbReference type="NCBI Taxonomy" id="1194566"/>
    <lineage>
        <taxon>Eukaryota</taxon>
        <taxon>Fungi</taxon>
        <taxon>Dikarya</taxon>
        <taxon>Ascomycota</taxon>
        <taxon>Pezizomycotina</taxon>
        <taxon>Eurotiomycetes</taxon>
        <taxon>Eurotiomycetidae</taxon>
        <taxon>Eurotiales</taxon>
        <taxon>Aspergillaceae</taxon>
        <taxon>Aspergillus</taxon>
        <taxon>Aspergillus subgen. Fumigati</taxon>
    </lineage>
</organism>
<accession>A0A8H6P2F1</accession>
<sequence length="465" mass="55005">MNDDNDNDGKYTTGAARKRYLTTYQNRLSLEGLPVELHICILFKLQDLDSLRSLVHASPVCYQAYRLVRDEVLLSILRSSYDGHVDISDAVAAVRSRGLYAIKPSNRAKIIALLDSRRRSEEIRHLGLSSGPFPDQPATVDETIRLLHLHRMATFLLDDYSRTARCPEWMPPEKWKNEILPLRLSRTEQRRFFRAFYRMQIWGNIFGHIELPLDADRPEKENYWFSSRERVPLVFEEEEVWRLFFGTMAPWEVDEIACFWRHCYHRWEEPYFEISDSLLSYGVTFMSDLPPDEQPPLNRHWYDCDDLRIREDENRESLACMGPSFLVKMLRERDFRTRRDLLLANTISWHHFFHEYWPRPDDGPGALPLLYPADKFNFGTDFNGLKEFLNTLRPHQRPNIAWTQLWLGAGLDFPEVFVDMFCYAEPSSNWDWGFALWSDERLMEWGALDHPCLRRDVFTPIPEGL</sequence>
<dbReference type="Proteomes" id="UP000630445">
    <property type="component" value="Unassembled WGS sequence"/>
</dbReference>
<reference evidence="1" key="1">
    <citation type="submission" date="2020-06" db="EMBL/GenBank/DDBJ databases">
        <title>Draft genome sequences of strains closely related to Aspergillus parafelis and Aspergillus hiratsukae.</title>
        <authorList>
            <person name="Dos Santos R.A.C."/>
            <person name="Rivero-Menendez O."/>
            <person name="Steenwyk J.L."/>
            <person name="Mead M.E."/>
            <person name="Goldman G.H."/>
            <person name="Alastruey-Izquierdo A."/>
            <person name="Rokas A."/>
        </authorList>
    </citation>
    <scope>NUCLEOTIDE SEQUENCE</scope>
    <source>
        <strain evidence="1">CNM-CM5793</strain>
    </source>
</reference>
<dbReference type="EMBL" id="JACBAD010002120">
    <property type="protein sequence ID" value="KAF7114963.1"/>
    <property type="molecule type" value="Genomic_DNA"/>
</dbReference>
<name>A0A8H6P2F1_9EURO</name>
<evidence type="ECO:0000313" key="1">
    <source>
        <dbReference type="EMBL" id="KAF7114963.1"/>
    </source>
</evidence>
<comment type="caution">
    <text evidence="1">The sequence shown here is derived from an EMBL/GenBank/DDBJ whole genome shotgun (WGS) entry which is preliminary data.</text>
</comment>
<gene>
    <name evidence="1" type="ORF">CNMCM5793_000733</name>
</gene>